<dbReference type="RefSeq" id="WP_012166970.1">
    <property type="nucleotide sequence ID" value="NC_009927.1"/>
</dbReference>
<dbReference type="EMBL" id="CP000839">
    <property type="protein sequence ID" value="ABW31818.1"/>
    <property type="molecule type" value="Genomic_DNA"/>
</dbReference>
<sequence length="59" mass="6741">MTNFTLQTSDLSPEIAALKMQLAISLQFHHRKTIERLPLEAAMQVMAEVWDACDHQRSS</sequence>
<proteinExistence type="predicted"/>
<dbReference type="Proteomes" id="UP000000268">
    <property type="component" value="Plasmid pREB2"/>
</dbReference>
<organism evidence="1 2">
    <name type="scientific">Acaryochloris marina (strain MBIC 11017)</name>
    <dbReference type="NCBI Taxonomy" id="329726"/>
    <lineage>
        <taxon>Bacteria</taxon>
        <taxon>Bacillati</taxon>
        <taxon>Cyanobacteriota</taxon>
        <taxon>Cyanophyceae</taxon>
        <taxon>Acaryochloridales</taxon>
        <taxon>Acaryochloridaceae</taxon>
        <taxon>Acaryochloris</taxon>
    </lineage>
</organism>
<name>A8ZM49_ACAM1</name>
<protein>
    <submittedName>
        <fullName evidence="1">Uncharacterized protein</fullName>
    </submittedName>
</protein>
<dbReference type="HOGENOM" id="CLU_2949530_0_0_3"/>
<keyword evidence="2" id="KW-1185">Reference proteome</keyword>
<evidence type="ECO:0000313" key="1">
    <source>
        <dbReference type="EMBL" id="ABW31818.1"/>
    </source>
</evidence>
<dbReference type="AlphaFoldDB" id="A8ZM49"/>
<dbReference type="OrthoDB" id="586593at2"/>
<reference evidence="1 2" key="1">
    <citation type="journal article" date="2008" name="Proc. Natl. Acad. Sci. U.S.A.">
        <title>Niche adaptation and genome expansion in the chlorophyll d-producing cyanobacterium Acaryochloris marina.</title>
        <authorList>
            <person name="Swingley W.D."/>
            <person name="Chen M."/>
            <person name="Cheung P.C."/>
            <person name="Conrad A.L."/>
            <person name="Dejesa L.C."/>
            <person name="Hao J."/>
            <person name="Honchak B.M."/>
            <person name="Karbach L.E."/>
            <person name="Kurdoglu A."/>
            <person name="Lahiri S."/>
            <person name="Mastrian S.D."/>
            <person name="Miyashita H."/>
            <person name="Page L."/>
            <person name="Ramakrishna P."/>
            <person name="Satoh S."/>
            <person name="Sattley W.M."/>
            <person name="Shimada Y."/>
            <person name="Taylor H.L."/>
            <person name="Tomo T."/>
            <person name="Tsuchiya T."/>
            <person name="Wang Z.T."/>
            <person name="Raymond J."/>
            <person name="Mimuro M."/>
            <person name="Blankenship R.E."/>
            <person name="Touchman J.W."/>
        </authorList>
    </citation>
    <scope>NUCLEOTIDE SEQUENCE [LARGE SCALE GENOMIC DNA]</scope>
    <source>
        <strain evidence="2">MBIC 11017</strain>
        <plasmid evidence="2">Plasmid pREB2</plasmid>
    </source>
</reference>
<gene>
    <name evidence="1" type="ordered locus">AM1_B0092</name>
</gene>
<evidence type="ECO:0000313" key="2">
    <source>
        <dbReference type="Proteomes" id="UP000000268"/>
    </source>
</evidence>
<dbReference type="KEGG" id="amr:AM1_B0092"/>
<geneLocation type="plasmid" evidence="1 2">
    <name>pREB2</name>
</geneLocation>
<keyword evidence="1" id="KW-0614">Plasmid</keyword>
<accession>A8ZM49</accession>